<name>A0A9P7VI23_9AGAR</name>
<evidence type="ECO:0000313" key="3">
    <source>
        <dbReference type="Proteomes" id="UP000812287"/>
    </source>
</evidence>
<protein>
    <submittedName>
        <fullName evidence="1">Uncharacterized protein</fullName>
    </submittedName>
</protein>
<dbReference type="EMBL" id="MU250565">
    <property type="protein sequence ID" value="KAG7440922.1"/>
    <property type="molecule type" value="Genomic_DNA"/>
</dbReference>
<reference evidence="1" key="1">
    <citation type="submission" date="2020-11" db="EMBL/GenBank/DDBJ databases">
        <title>Adaptations for nitrogen fixation in a non-lichenized fungal sporocarp promotes dispersal by wood-feeding termites.</title>
        <authorList>
            <consortium name="DOE Joint Genome Institute"/>
            <person name="Koch R.A."/>
            <person name="Yoon G."/>
            <person name="Arayal U."/>
            <person name="Lail K."/>
            <person name="Amirebrahimi M."/>
            <person name="Labutti K."/>
            <person name="Lipzen A."/>
            <person name="Riley R."/>
            <person name="Barry K."/>
            <person name="Henrissat B."/>
            <person name="Grigoriev I.V."/>
            <person name="Herr J.R."/>
            <person name="Aime M.C."/>
        </authorList>
    </citation>
    <scope>NUCLEOTIDE SEQUENCE</scope>
    <source>
        <strain evidence="1">MCA 3950</strain>
    </source>
</reference>
<dbReference type="RefSeq" id="XP_043034422.1">
    <property type="nucleotide sequence ID" value="XM_043187339.1"/>
</dbReference>
<organism evidence="1 3">
    <name type="scientific">Guyanagaster necrorhizus</name>
    <dbReference type="NCBI Taxonomy" id="856835"/>
    <lineage>
        <taxon>Eukaryota</taxon>
        <taxon>Fungi</taxon>
        <taxon>Dikarya</taxon>
        <taxon>Basidiomycota</taxon>
        <taxon>Agaricomycotina</taxon>
        <taxon>Agaricomycetes</taxon>
        <taxon>Agaricomycetidae</taxon>
        <taxon>Agaricales</taxon>
        <taxon>Marasmiineae</taxon>
        <taxon>Physalacriaceae</taxon>
        <taxon>Guyanagaster</taxon>
    </lineage>
</organism>
<dbReference type="EMBL" id="MU250565">
    <property type="protein sequence ID" value="KAG7440926.1"/>
    <property type="molecule type" value="Genomic_DNA"/>
</dbReference>
<proteinExistence type="predicted"/>
<evidence type="ECO:0000313" key="2">
    <source>
        <dbReference type="EMBL" id="KAG7440926.1"/>
    </source>
</evidence>
<dbReference type="AlphaFoldDB" id="A0A9P7VI23"/>
<dbReference type="Proteomes" id="UP000812287">
    <property type="component" value="Unassembled WGS sequence"/>
</dbReference>
<keyword evidence="3" id="KW-1185">Reference proteome</keyword>
<evidence type="ECO:0000313" key="1">
    <source>
        <dbReference type="EMBL" id="KAG7440922.1"/>
    </source>
</evidence>
<gene>
    <name evidence="1" type="ORF">BT62DRAFT_937516</name>
    <name evidence="2" type="ORF">BT62DRAFT_937523</name>
</gene>
<accession>A0A9P7VI23</accession>
<sequence>MSASTTSVMWRFLLSYRPIGVYSAIPHPTYVSVFHRHVCLPARHHSQLCVGLGMVSGSVSSFPIEPLLLRFLASSNVRCLYAKDDSLKHEFIGLQ</sequence>
<dbReference type="GeneID" id="66109636"/>
<comment type="caution">
    <text evidence="1">The sequence shown here is derived from an EMBL/GenBank/DDBJ whole genome shotgun (WGS) entry which is preliminary data.</text>
</comment>